<reference evidence="7 8" key="1">
    <citation type="submission" date="2021-08" db="EMBL/GenBank/DDBJ databases">
        <title>Draft Genome Sequence of Phanerochaete sordida strain YK-624.</title>
        <authorList>
            <person name="Mori T."/>
            <person name="Dohra H."/>
            <person name="Suzuki T."/>
            <person name="Kawagishi H."/>
            <person name="Hirai H."/>
        </authorList>
    </citation>
    <scope>NUCLEOTIDE SEQUENCE [LARGE SCALE GENOMIC DNA]</scope>
    <source>
        <strain evidence="7 8">YK-624</strain>
    </source>
</reference>
<evidence type="ECO:0000256" key="5">
    <source>
        <dbReference type="SAM" id="MobiDB-lite"/>
    </source>
</evidence>
<dbReference type="SUPFAM" id="SSF81321">
    <property type="entry name" value="Family A G protein-coupled receptor-like"/>
    <property type="match status" value="1"/>
</dbReference>
<evidence type="ECO:0000256" key="1">
    <source>
        <dbReference type="ARBA" id="ARBA00004141"/>
    </source>
</evidence>
<dbReference type="OrthoDB" id="100006at2759"/>
<evidence type="ECO:0000313" key="8">
    <source>
        <dbReference type="Proteomes" id="UP000703269"/>
    </source>
</evidence>
<keyword evidence="2 6" id="KW-0812">Transmembrane</keyword>
<feature type="transmembrane region" description="Helical" evidence="6">
    <location>
        <begin position="255"/>
        <end position="276"/>
    </location>
</feature>
<organism evidence="7 8">
    <name type="scientific">Phanerochaete sordida</name>
    <dbReference type="NCBI Taxonomy" id="48140"/>
    <lineage>
        <taxon>Eukaryota</taxon>
        <taxon>Fungi</taxon>
        <taxon>Dikarya</taxon>
        <taxon>Basidiomycota</taxon>
        <taxon>Agaricomycotina</taxon>
        <taxon>Agaricomycetes</taxon>
        <taxon>Polyporales</taxon>
        <taxon>Phanerochaetaceae</taxon>
        <taxon>Phanerochaete</taxon>
    </lineage>
</organism>
<sequence>MSAVPVPFQNGQASAVAVVVVFATLSLVALDFFWLRVLYIAFQQLRNRGSVGPKLCREKHIFHSHLGAYTISLLISNLLSSVSFVLNVAYLAVGHISSGPLCRSQATLSQVADVATAYFTGAIAVHTFNTLVLHRRLPAWFGGLVVAFGWIASIVMATVPAHFETKFGPFYTIDGALCGIGPDYVTWQTYIHLLPIFLASLIAVLFYSLVFLTIRGTLTFRDGLKFTLDPEARRTTVYGNFESPVFIASISRGMLWYPTVYVALMFPHLIACFVSASGAKVSFSARIFTAACQALLGLANVLVFYNIIRIMGPAFQSPAPSEKSFETSSITKEKSGSPVDVAPPVAAFVRPAKPFPPPRSASVMSSNDSTRALLASRYRTAYAGSVASTNDAVSLGRPITPASDLNQQIAAPQLAATKDRQLFHLAVSIPEENASLPAPRRTARAHVVSQSLDQAMLSAVPLKTPAVAAFPQNGGSQRDSFINMYASRSPVPEPEFSDSVETKTRIAPPALVLNDGDAAAVPSSSSASGYSSSSASDVPSSAFADKRQLPSARTPSFRSTVRDRMSTADVPETGLSPLAWASIVTDAATSNGGVSAPRTDKAARRRSRSLDNLAVPAMLRPRAPASATLRRNFPATDALLPPMSAGVPSARSANRVARWDSQSVVRPGPLRLAAFTNARSDSL</sequence>
<dbReference type="EMBL" id="BPQB01000057">
    <property type="protein sequence ID" value="GJE96214.1"/>
    <property type="molecule type" value="Genomic_DNA"/>
</dbReference>
<feature type="transmembrane region" description="Helical" evidence="6">
    <location>
        <begin position="111"/>
        <end position="132"/>
    </location>
</feature>
<dbReference type="PANTHER" id="PTHR23112:SF37">
    <property type="entry name" value="G PROTEIN-COUPLED RECEPTOR GPR1"/>
    <property type="match status" value="1"/>
</dbReference>
<keyword evidence="3 6" id="KW-1133">Transmembrane helix</keyword>
<dbReference type="GO" id="GO:0007189">
    <property type="term" value="P:adenylate cyclase-activating G protein-coupled receptor signaling pathway"/>
    <property type="evidence" value="ECO:0007669"/>
    <property type="project" value="TreeGrafter"/>
</dbReference>
<gene>
    <name evidence="7" type="ORF">PsYK624_124080</name>
</gene>
<feature type="transmembrane region" description="Helical" evidence="6">
    <location>
        <begin position="15"/>
        <end position="39"/>
    </location>
</feature>
<evidence type="ECO:0000256" key="4">
    <source>
        <dbReference type="ARBA" id="ARBA00023136"/>
    </source>
</evidence>
<feature type="transmembrane region" description="Helical" evidence="6">
    <location>
        <begin position="66"/>
        <end position="91"/>
    </location>
</feature>
<feature type="transmembrane region" description="Helical" evidence="6">
    <location>
        <begin position="288"/>
        <end position="308"/>
    </location>
</feature>
<keyword evidence="8" id="KW-1185">Reference proteome</keyword>
<feature type="region of interest" description="Disordered" evidence="5">
    <location>
        <begin position="318"/>
        <end position="338"/>
    </location>
</feature>
<evidence type="ECO:0008006" key="9">
    <source>
        <dbReference type="Google" id="ProtNLM"/>
    </source>
</evidence>
<keyword evidence="4 6" id="KW-0472">Membrane</keyword>
<proteinExistence type="predicted"/>
<dbReference type="PANTHER" id="PTHR23112">
    <property type="entry name" value="G PROTEIN-COUPLED RECEPTOR 157-RELATED"/>
    <property type="match status" value="1"/>
</dbReference>
<evidence type="ECO:0000313" key="7">
    <source>
        <dbReference type="EMBL" id="GJE96214.1"/>
    </source>
</evidence>
<dbReference type="Proteomes" id="UP000703269">
    <property type="component" value="Unassembled WGS sequence"/>
</dbReference>
<dbReference type="Gene3D" id="1.20.1070.10">
    <property type="entry name" value="Rhodopsin 7-helix transmembrane proteins"/>
    <property type="match status" value="1"/>
</dbReference>
<feature type="transmembrane region" description="Helical" evidence="6">
    <location>
        <begin position="190"/>
        <end position="214"/>
    </location>
</feature>
<dbReference type="GO" id="GO:0005886">
    <property type="term" value="C:plasma membrane"/>
    <property type="evidence" value="ECO:0007669"/>
    <property type="project" value="TreeGrafter"/>
</dbReference>
<comment type="caution">
    <text evidence="7">The sequence shown here is derived from an EMBL/GenBank/DDBJ whole genome shotgun (WGS) entry which is preliminary data.</text>
</comment>
<accession>A0A9P3GMM0</accession>
<dbReference type="AlphaFoldDB" id="A0A9P3GMM0"/>
<evidence type="ECO:0000256" key="2">
    <source>
        <dbReference type="ARBA" id="ARBA00022692"/>
    </source>
</evidence>
<evidence type="ECO:0000256" key="6">
    <source>
        <dbReference type="SAM" id="Phobius"/>
    </source>
</evidence>
<feature type="region of interest" description="Disordered" evidence="5">
    <location>
        <begin position="517"/>
        <end position="570"/>
    </location>
</feature>
<comment type="subcellular location">
    <subcellularLocation>
        <location evidence="1">Membrane</location>
        <topology evidence="1">Multi-pass membrane protein</topology>
    </subcellularLocation>
</comment>
<protein>
    <recommendedName>
        <fullName evidence="9">G-protein coupled receptors family 1 profile domain-containing protein</fullName>
    </recommendedName>
</protein>
<feature type="transmembrane region" description="Helical" evidence="6">
    <location>
        <begin position="139"/>
        <end position="163"/>
    </location>
</feature>
<feature type="compositionally biased region" description="Low complexity" evidence="5">
    <location>
        <begin position="517"/>
        <end position="542"/>
    </location>
</feature>
<evidence type="ECO:0000256" key="3">
    <source>
        <dbReference type="ARBA" id="ARBA00022989"/>
    </source>
</evidence>
<name>A0A9P3GMM0_9APHY</name>
<dbReference type="GO" id="GO:0004930">
    <property type="term" value="F:G protein-coupled receptor activity"/>
    <property type="evidence" value="ECO:0007669"/>
    <property type="project" value="TreeGrafter"/>
</dbReference>